<dbReference type="InParanoid" id="A0A1H9AN10"/>
<dbReference type="Pfam" id="PF13432">
    <property type="entry name" value="TPR_16"/>
    <property type="match status" value="1"/>
</dbReference>
<feature type="transmembrane region" description="Helical" evidence="1">
    <location>
        <begin position="23"/>
        <end position="45"/>
    </location>
</feature>
<evidence type="ECO:0000256" key="1">
    <source>
        <dbReference type="SAM" id="Phobius"/>
    </source>
</evidence>
<keyword evidence="1" id="KW-1133">Transmembrane helix</keyword>
<dbReference type="Gene3D" id="1.25.40.10">
    <property type="entry name" value="Tetratricopeptide repeat domain"/>
    <property type="match status" value="1"/>
</dbReference>
<dbReference type="Gene3D" id="2.120.10.30">
    <property type="entry name" value="TolB, C-terminal domain"/>
    <property type="match status" value="1"/>
</dbReference>
<keyword evidence="1" id="KW-0812">Transmembrane</keyword>
<dbReference type="SUPFAM" id="SSF82171">
    <property type="entry name" value="DPP6 N-terminal domain-like"/>
    <property type="match status" value="1"/>
</dbReference>
<dbReference type="AlphaFoldDB" id="A0A1H9AN10"/>
<organism evidence="2 3">
    <name type="scientific">Neolewinella agarilytica</name>
    <dbReference type="NCBI Taxonomy" id="478744"/>
    <lineage>
        <taxon>Bacteria</taxon>
        <taxon>Pseudomonadati</taxon>
        <taxon>Bacteroidota</taxon>
        <taxon>Saprospiria</taxon>
        <taxon>Saprospirales</taxon>
        <taxon>Lewinellaceae</taxon>
        <taxon>Neolewinella</taxon>
    </lineage>
</organism>
<dbReference type="RefSeq" id="WP_175489230.1">
    <property type="nucleotide sequence ID" value="NZ_FOFB01000002.1"/>
</dbReference>
<dbReference type="Pfam" id="PF07676">
    <property type="entry name" value="PD40"/>
    <property type="match status" value="2"/>
</dbReference>
<reference evidence="3" key="1">
    <citation type="submission" date="2016-10" db="EMBL/GenBank/DDBJ databases">
        <authorList>
            <person name="Varghese N."/>
            <person name="Submissions S."/>
        </authorList>
    </citation>
    <scope>NUCLEOTIDE SEQUENCE [LARGE SCALE GENOMIC DNA]</scope>
    <source>
        <strain evidence="3">DSM 24740</strain>
    </source>
</reference>
<dbReference type="SUPFAM" id="SSF48452">
    <property type="entry name" value="TPR-like"/>
    <property type="match status" value="1"/>
</dbReference>
<dbReference type="InterPro" id="IPR011659">
    <property type="entry name" value="WD40"/>
</dbReference>
<dbReference type="Pfam" id="PF14559">
    <property type="entry name" value="TPR_19"/>
    <property type="match status" value="1"/>
</dbReference>
<keyword evidence="1" id="KW-0472">Membrane</keyword>
<dbReference type="Proteomes" id="UP000199021">
    <property type="component" value="Unassembled WGS sequence"/>
</dbReference>
<proteinExistence type="predicted"/>
<dbReference type="STRING" id="478744.SAMN05444359_102163"/>
<accession>A0A1H9AN10</accession>
<dbReference type="InterPro" id="IPR011990">
    <property type="entry name" value="TPR-like_helical_dom_sf"/>
</dbReference>
<sequence length="453" mass="49670">MCKGEKGKEVKEKGSKGVMGSKYLFSLSLYPLFTLLLVAFFSLPLSAQKKDKMDRAQREFAAGDYAGAIRTLQSARGLTESDAEAGLLLAVCQFHANDLITAEQGLLTITEQEKDGYPLAWFYLGRVYHAQHRFVRAATEYKRYLRSLSGDGPERKTVVRLLRNVDNGIRAGFVNDEMVAENMGATVNTENDEFGPIPSPTGSGRLYFSLLRPDISGNRGQTDIVATMASDLGWSPPSPVNPLLNTSGQENLLDISPDGQRLYYYRGNDATDGRFLIDTFSGAGNNQLVTIQPRAPISPAMGDVTPFFGAADAVYFSSRRPGGYGGLDLYRMVRLPGGRFGPPQNLGPNVNGPYDEVCPFVAKDGRTVYFSSNDPAISVGGFDVVRTYRVAGTENRFTVPENAGMPLNSAGDDTHFRLASDTFTGFLASDRKEGYGSRDIYVVYYVEPREEMQ</sequence>
<keyword evidence="3" id="KW-1185">Reference proteome</keyword>
<evidence type="ECO:0000313" key="3">
    <source>
        <dbReference type="Proteomes" id="UP000199021"/>
    </source>
</evidence>
<protein>
    <submittedName>
        <fullName evidence="2">WD40-like Beta Propeller Repeat</fullName>
    </submittedName>
</protein>
<name>A0A1H9AN10_9BACT</name>
<gene>
    <name evidence="2" type="ORF">SAMN05444359_102163</name>
</gene>
<dbReference type="EMBL" id="FOFB01000002">
    <property type="protein sequence ID" value="SEP78154.1"/>
    <property type="molecule type" value="Genomic_DNA"/>
</dbReference>
<evidence type="ECO:0000313" key="2">
    <source>
        <dbReference type="EMBL" id="SEP78154.1"/>
    </source>
</evidence>
<dbReference type="InterPro" id="IPR011042">
    <property type="entry name" value="6-blade_b-propeller_TolB-like"/>
</dbReference>